<dbReference type="InterPro" id="IPR009731">
    <property type="entry name" value="P-like"/>
</dbReference>
<proteinExistence type="predicted"/>
<evidence type="ECO:0000256" key="1">
    <source>
        <dbReference type="SAM" id="MobiDB-lite"/>
    </source>
</evidence>
<feature type="region of interest" description="Disordered" evidence="1">
    <location>
        <begin position="1"/>
        <end position="20"/>
    </location>
</feature>
<reference evidence="2" key="1">
    <citation type="submission" date="2024-05" db="EMBL/GenBank/DDBJ databases">
        <title>Defense systems in Pseudomonas aeruginosa.</title>
        <authorList>
            <person name="van den Berg D.F."/>
            <person name="Costa R.A."/>
        </authorList>
    </citation>
    <scope>NUCLEOTIDE SEQUENCE</scope>
</reference>
<evidence type="ECO:0000313" key="2">
    <source>
        <dbReference type="EMBL" id="XCN26718.1"/>
    </source>
</evidence>
<name>A0AAU8KTD5_9VIRU</name>
<feature type="compositionally biased region" description="Polar residues" evidence="1">
    <location>
        <begin position="11"/>
        <end position="20"/>
    </location>
</feature>
<dbReference type="EMBL" id="PP813864">
    <property type="protein sequence ID" value="XCN26718.1"/>
    <property type="molecule type" value="Genomic_DNA"/>
</dbReference>
<dbReference type="Pfam" id="PF06992">
    <property type="entry name" value="Phage_lambda_P"/>
    <property type="match status" value="1"/>
</dbReference>
<sequence>MKRAGSLIPQAMSTAPSQVQAPRELDDATVSVVNQLFSELQSIFPAWRQAWPTAEAIAKAKRTWIKAFMDSGLNSLEQIRYGIQQCRASGGDFAPSVGKFIKWCNPSPEHLGLPSLEKAYLEAARKAHPAFTGGWSHQAVYHAATMTGFYELTNLSEERSRKLFERNYEATVRMIVSGQPLRQIPKALPESVSIRTPEIGKAALNELRATLARSHQ</sequence>
<protein>
    <submittedName>
        <fullName evidence="2">DNA replication protein P</fullName>
    </submittedName>
</protein>
<accession>A0AAU8KTD5</accession>
<dbReference type="GO" id="GO:0006270">
    <property type="term" value="P:DNA replication initiation"/>
    <property type="evidence" value="ECO:0007669"/>
    <property type="project" value="InterPro"/>
</dbReference>
<organism evidence="2">
    <name type="scientific">Pseudomonas phage vB_PaeP_FBPa42</name>
    <dbReference type="NCBI Taxonomy" id="3231240"/>
    <lineage>
        <taxon>Viruses</taxon>
    </lineage>
</organism>